<accession>A0AA39YE53</accession>
<sequence>MAIDPSLGRLWSSGTATTLLILLLTTAIAHLIRGWKRLQHIPGPQFASFSPAWIIKSLSSGQFHEELLKISNQYGPLVRIGSNDLLCTDPDVLRRMSAVRSQYTKGDFYETGRIIPGYNNIVCERDEEKHKALRASMNSAYQGRETGSLLGLEAAVDRQIEKLIALIEEKYVSEPGVLRPFELSAKSQFFALDVIGDHSFGKPFGFLSEDRDLFQYIEINDSAVPIMNMLQAMPWLSNIVYRWPFRLALPSDKDNAGFGRLMGLAKGHVDERLRPGAKPSQDMLQAFSNGGMTYDELIQHMFVQIVAGSITTAATIRHTLLALISTPTTYSRLRQEIDTFFASNPNTTTIPYTSALSLPYLQSVLHESLRFYPPTTGLGSKQVPPQGDIICGYAVPGGTQIAHNFSGIMRLKPIFGDDADVFRPERWLEADEAQKKAMHSVVDLAFGSGKYECMGKRIAMVELNKIFVELLRRYDFALVNPQKPIQVVSGIFWIGKDMWMRVTRRETF</sequence>
<reference evidence="8" key="1">
    <citation type="submission" date="2023-06" db="EMBL/GenBank/DDBJ databases">
        <title>Genome-scale phylogeny and comparative genomics of the fungal order Sordariales.</title>
        <authorList>
            <consortium name="Lawrence Berkeley National Laboratory"/>
            <person name="Hensen N."/>
            <person name="Bonometti L."/>
            <person name="Westerberg I."/>
            <person name="Brannstrom I.O."/>
            <person name="Guillou S."/>
            <person name="Cros-Aarteil S."/>
            <person name="Calhoun S."/>
            <person name="Haridas S."/>
            <person name="Kuo A."/>
            <person name="Mondo S."/>
            <person name="Pangilinan J."/>
            <person name="Riley R."/>
            <person name="Labutti K."/>
            <person name="Andreopoulos B."/>
            <person name="Lipzen A."/>
            <person name="Chen C."/>
            <person name="Yanf M."/>
            <person name="Daum C."/>
            <person name="Ng V."/>
            <person name="Clum A."/>
            <person name="Steindorff A."/>
            <person name="Ohm R."/>
            <person name="Martin F."/>
            <person name="Silar P."/>
            <person name="Natvig D."/>
            <person name="Lalanne C."/>
            <person name="Gautier V."/>
            <person name="Ament-Velasquez S.L."/>
            <person name="Kruys A."/>
            <person name="Hutchinson M.I."/>
            <person name="Powell A.J."/>
            <person name="Barry K."/>
            <person name="Miller A.N."/>
            <person name="Grigoriev I.V."/>
            <person name="Debuchy R."/>
            <person name="Gladieux P."/>
            <person name="Thoren M.H."/>
            <person name="Johannesson H."/>
        </authorList>
    </citation>
    <scope>NUCLEOTIDE SEQUENCE</scope>
    <source>
        <strain evidence="8">SMH2532-1</strain>
    </source>
</reference>
<dbReference type="InterPro" id="IPR036396">
    <property type="entry name" value="Cyt_P450_sf"/>
</dbReference>
<dbReference type="InterPro" id="IPR050121">
    <property type="entry name" value="Cytochrome_P450_monoxygenase"/>
</dbReference>
<dbReference type="Proteomes" id="UP001174936">
    <property type="component" value="Unassembled WGS sequence"/>
</dbReference>
<dbReference type="SUPFAM" id="SSF48264">
    <property type="entry name" value="Cytochrome P450"/>
    <property type="match status" value="1"/>
</dbReference>
<dbReference type="Gene3D" id="1.10.630.10">
    <property type="entry name" value="Cytochrome P450"/>
    <property type="match status" value="1"/>
</dbReference>
<dbReference type="PRINTS" id="PR00385">
    <property type="entry name" value="P450"/>
</dbReference>
<keyword evidence="3 7" id="KW-0349">Heme</keyword>
<dbReference type="PANTHER" id="PTHR24305:SF168">
    <property type="entry name" value="P450, PUTATIVE (EUROFUNG)-RELATED"/>
    <property type="match status" value="1"/>
</dbReference>
<evidence type="ECO:0000256" key="5">
    <source>
        <dbReference type="ARBA" id="ARBA00023004"/>
    </source>
</evidence>
<evidence type="ECO:0000256" key="3">
    <source>
        <dbReference type="ARBA" id="ARBA00022617"/>
    </source>
</evidence>
<proteinExistence type="inferred from homology"/>
<keyword evidence="5 7" id="KW-0408">Iron</keyword>
<dbReference type="PRINTS" id="PR00465">
    <property type="entry name" value="EP450IV"/>
</dbReference>
<evidence type="ECO:0000313" key="8">
    <source>
        <dbReference type="EMBL" id="KAK0649335.1"/>
    </source>
</evidence>
<dbReference type="GO" id="GO:0004497">
    <property type="term" value="F:monooxygenase activity"/>
    <property type="evidence" value="ECO:0007669"/>
    <property type="project" value="UniProtKB-KW"/>
</dbReference>
<comment type="cofactor">
    <cofactor evidence="1 7">
        <name>heme</name>
        <dbReference type="ChEBI" id="CHEBI:30413"/>
    </cofactor>
</comment>
<feature type="binding site" description="axial binding residue" evidence="7">
    <location>
        <position position="453"/>
    </location>
    <ligand>
        <name>heme</name>
        <dbReference type="ChEBI" id="CHEBI:30413"/>
    </ligand>
    <ligandPart>
        <name>Fe</name>
        <dbReference type="ChEBI" id="CHEBI:18248"/>
    </ligandPart>
</feature>
<dbReference type="PANTHER" id="PTHR24305">
    <property type="entry name" value="CYTOCHROME P450"/>
    <property type="match status" value="1"/>
</dbReference>
<dbReference type="EMBL" id="JAULSV010000003">
    <property type="protein sequence ID" value="KAK0649335.1"/>
    <property type="molecule type" value="Genomic_DNA"/>
</dbReference>
<evidence type="ECO:0000313" key="9">
    <source>
        <dbReference type="Proteomes" id="UP001174936"/>
    </source>
</evidence>
<keyword evidence="9" id="KW-1185">Reference proteome</keyword>
<dbReference type="GO" id="GO:0020037">
    <property type="term" value="F:heme binding"/>
    <property type="evidence" value="ECO:0007669"/>
    <property type="project" value="InterPro"/>
</dbReference>
<dbReference type="InterPro" id="IPR002403">
    <property type="entry name" value="Cyt_P450_E_grp-IV"/>
</dbReference>
<evidence type="ECO:0000256" key="1">
    <source>
        <dbReference type="ARBA" id="ARBA00001971"/>
    </source>
</evidence>
<keyword evidence="6" id="KW-0560">Oxidoreductase</keyword>
<dbReference type="InterPro" id="IPR001128">
    <property type="entry name" value="Cyt_P450"/>
</dbReference>
<keyword evidence="6" id="KW-0503">Monooxygenase</keyword>
<comment type="caution">
    <text evidence="8">The sequence shown here is derived from an EMBL/GenBank/DDBJ whole genome shotgun (WGS) entry which is preliminary data.</text>
</comment>
<dbReference type="GO" id="GO:0005506">
    <property type="term" value="F:iron ion binding"/>
    <property type="evidence" value="ECO:0007669"/>
    <property type="project" value="InterPro"/>
</dbReference>
<protein>
    <submittedName>
        <fullName evidence="8">Cytochrome P450</fullName>
    </submittedName>
</protein>
<evidence type="ECO:0000256" key="2">
    <source>
        <dbReference type="ARBA" id="ARBA00010617"/>
    </source>
</evidence>
<evidence type="ECO:0000256" key="4">
    <source>
        <dbReference type="ARBA" id="ARBA00022723"/>
    </source>
</evidence>
<organism evidence="8 9">
    <name type="scientific">Cercophora newfieldiana</name>
    <dbReference type="NCBI Taxonomy" id="92897"/>
    <lineage>
        <taxon>Eukaryota</taxon>
        <taxon>Fungi</taxon>
        <taxon>Dikarya</taxon>
        <taxon>Ascomycota</taxon>
        <taxon>Pezizomycotina</taxon>
        <taxon>Sordariomycetes</taxon>
        <taxon>Sordariomycetidae</taxon>
        <taxon>Sordariales</taxon>
        <taxon>Lasiosphaeriaceae</taxon>
        <taxon>Cercophora</taxon>
    </lineage>
</organism>
<dbReference type="CDD" id="cd11060">
    <property type="entry name" value="CYP57A1-like"/>
    <property type="match status" value="1"/>
</dbReference>
<evidence type="ECO:0000256" key="7">
    <source>
        <dbReference type="PIRSR" id="PIRSR602403-1"/>
    </source>
</evidence>
<dbReference type="GO" id="GO:0016705">
    <property type="term" value="F:oxidoreductase activity, acting on paired donors, with incorporation or reduction of molecular oxygen"/>
    <property type="evidence" value="ECO:0007669"/>
    <property type="project" value="InterPro"/>
</dbReference>
<dbReference type="AlphaFoldDB" id="A0AA39YE53"/>
<keyword evidence="4 7" id="KW-0479">Metal-binding</keyword>
<dbReference type="Pfam" id="PF00067">
    <property type="entry name" value="p450"/>
    <property type="match status" value="1"/>
</dbReference>
<gene>
    <name evidence="8" type="ORF">B0T16DRAFT_409858</name>
</gene>
<comment type="similarity">
    <text evidence="2">Belongs to the cytochrome P450 family.</text>
</comment>
<evidence type="ECO:0000256" key="6">
    <source>
        <dbReference type="ARBA" id="ARBA00023033"/>
    </source>
</evidence>
<name>A0AA39YE53_9PEZI</name>